<evidence type="ECO:0000259" key="2">
    <source>
        <dbReference type="Pfam" id="PF00534"/>
    </source>
</evidence>
<dbReference type="OrthoDB" id="9790710at2"/>
<feature type="domain" description="Glycosyl transferase family 1" evidence="2">
    <location>
        <begin position="220"/>
        <end position="340"/>
    </location>
</feature>
<evidence type="ECO:0000256" key="1">
    <source>
        <dbReference type="ARBA" id="ARBA00022679"/>
    </source>
</evidence>
<keyword evidence="4" id="KW-1185">Reference proteome</keyword>
<dbReference type="STRING" id="1443111.Z949_3565"/>
<dbReference type="GO" id="GO:0016757">
    <property type="term" value="F:glycosyltransferase activity"/>
    <property type="evidence" value="ECO:0007669"/>
    <property type="project" value="InterPro"/>
</dbReference>
<accession>A0A420DS29</accession>
<sequence length="388" mass="42676">MLRRAGRVWTGVDRVELAYLAALIDGPVPVWGLARTPVGYVLLDRTALIRFHLLLTGNEPYSSPDLLSRMVRGLHPVARAALTDARKLSVARCLPGGLAGMLRKWLPVGVAYLNTGHSNLSARVLEAVRAIPYARIAVFVHDVIPMEYPHYQREGTVEVFEQKMRRVRAHADLLIYNSEDTRMRTERVMAEWGAVPQGIVAHLGTTPPVPDPLALPEGVRPESPYFITVGTIEPRKNHALLLDVWENLGSNAPMLLICGGRGWNNAEVFARLDALAPQSRVREISGLEDRALAALVQGAQALLFPSHAEGFGLPAVEALMLGTPVICTEIATFREILGKSAVYVDDSSCQLWHDVIVNWSKQAQDTLGTSGFVAPSWEAHFKITLRLT</sequence>
<evidence type="ECO:0000313" key="4">
    <source>
        <dbReference type="Proteomes" id="UP000284407"/>
    </source>
</evidence>
<proteinExistence type="predicted"/>
<protein>
    <submittedName>
        <fullName evidence="3">Glycosyl transferase family 1</fullName>
    </submittedName>
</protein>
<dbReference type="PANTHER" id="PTHR46401">
    <property type="entry name" value="GLYCOSYLTRANSFERASE WBBK-RELATED"/>
    <property type="match status" value="1"/>
</dbReference>
<dbReference type="Pfam" id="PF00534">
    <property type="entry name" value="Glycos_transf_1"/>
    <property type="match status" value="1"/>
</dbReference>
<dbReference type="EMBL" id="RAQK01000001">
    <property type="protein sequence ID" value="RKE96963.1"/>
    <property type="molecule type" value="Genomic_DNA"/>
</dbReference>
<keyword evidence="1 3" id="KW-0808">Transferase</keyword>
<dbReference type="Gene3D" id="3.40.50.2000">
    <property type="entry name" value="Glycogen Phosphorylase B"/>
    <property type="match status" value="1"/>
</dbReference>
<name>A0A420DS29_9RHOB</name>
<evidence type="ECO:0000313" key="3">
    <source>
        <dbReference type="EMBL" id="RKE96963.1"/>
    </source>
</evidence>
<dbReference type="RefSeq" id="WP_025063893.1">
    <property type="nucleotide sequence ID" value="NZ_RAQK01000001.1"/>
</dbReference>
<dbReference type="InterPro" id="IPR001296">
    <property type="entry name" value="Glyco_trans_1"/>
</dbReference>
<dbReference type="CDD" id="cd03809">
    <property type="entry name" value="GT4_MtfB-like"/>
    <property type="match status" value="1"/>
</dbReference>
<dbReference type="Proteomes" id="UP000284407">
    <property type="component" value="Unassembled WGS sequence"/>
</dbReference>
<dbReference type="SUPFAM" id="SSF53756">
    <property type="entry name" value="UDP-Glycosyltransferase/glycogen phosphorylase"/>
    <property type="match status" value="1"/>
</dbReference>
<reference evidence="3 4" key="1">
    <citation type="submission" date="2018-09" db="EMBL/GenBank/DDBJ databases">
        <title>Genomic Encyclopedia of Archaeal and Bacterial Type Strains, Phase II (KMG-II): from individual species to whole genera.</title>
        <authorList>
            <person name="Goeker M."/>
        </authorList>
    </citation>
    <scope>NUCLEOTIDE SEQUENCE [LARGE SCALE GENOMIC DNA]</scope>
    <source>
        <strain evidence="3 4">DSM 11458</strain>
    </source>
</reference>
<dbReference type="AlphaFoldDB" id="A0A420DS29"/>
<gene>
    <name evidence="3" type="ORF">C8N30_1545</name>
</gene>
<comment type="caution">
    <text evidence="3">The sequence shown here is derived from an EMBL/GenBank/DDBJ whole genome shotgun (WGS) entry which is preliminary data.</text>
</comment>
<organism evidence="3 4">
    <name type="scientific">Sulfitobacter guttiformis</name>
    <dbReference type="NCBI Taxonomy" id="74349"/>
    <lineage>
        <taxon>Bacteria</taxon>
        <taxon>Pseudomonadati</taxon>
        <taxon>Pseudomonadota</taxon>
        <taxon>Alphaproteobacteria</taxon>
        <taxon>Rhodobacterales</taxon>
        <taxon>Roseobacteraceae</taxon>
        <taxon>Sulfitobacter</taxon>
    </lineage>
</organism>
<dbReference type="PANTHER" id="PTHR46401:SF2">
    <property type="entry name" value="GLYCOSYLTRANSFERASE WBBK-RELATED"/>
    <property type="match status" value="1"/>
</dbReference>